<organism evidence="1 2">
    <name type="scientific">Janibacter alittae</name>
    <dbReference type="NCBI Taxonomy" id="3115209"/>
    <lineage>
        <taxon>Bacteria</taxon>
        <taxon>Bacillati</taxon>
        <taxon>Actinomycetota</taxon>
        <taxon>Actinomycetes</taxon>
        <taxon>Micrococcales</taxon>
        <taxon>Intrasporangiaceae</taxon>
        <taxon>Janibacter</taxon>
    </lineage>
</organism>
<name>A0ABZ2MKD5_9MICO</name>
<evidence type="ECO:0000313" key="2">
    <source>
        <dbReference type="Proteomes" id="UP001382727"/>
    </source>
</evidence>
<evidence type="ECO:0000313" key="1">
    <source>
        <dbReference type="EMBL" id="WXB77561.1"/>
    </source>
</evidence>
<dbReference type="RefSeq" id="WP_338751575.1">
    <property type="nucleotide sequence ID" value="NZ_CP144913.1"/>
</dbReference>
<protein>
    <recommendedName>
        <fullName evidence="3">Excreted virulence factor EspC (Type VII ESX diderm)</fullName>
    </recommendedName>
</protein>
<proteinExistence type="predicted"/>
<reference evidence="1 2" key="1">
    <citation type="submission" date="2024-02" db="EMBL/GenBank/DDBJ databases">
        <title>Janibacter sp. nov., isolated from gut of marine sandworm.</title>
        <authorList>
            <person name="Kim B."/>
            <person name="Jun M.O."/>
            <person name="Shin N.-R."/>
        </authorList>
    </citation>
    <scope>NUCLEOTIDE SEQUENCE [LARGE SCALE GENOMIC DNA]</scope>
    <source>
        <strain evidence="1 2">A1S7</strain>
    </source>
</reference>
<gene>
    <name evidence="1" type="ORF">V1351_05695</name>
</gene>
<evidence type="ECO:0008006" key="3">
    <source>
        <dbReference type="Google" id="ProtNLM"/>
    </source>
</evidence>
<dbReference type="Proteomes" id="UP001382727">
    <property type="component" value="Chromosome"/>
</dbReference>
<accession>A0ABZ2MKD5</accession>
<sequence length="98" mass="10458">MGGYGISIDGDGIAQLGDRLGSIADLLEEAAARTSELAVYGFPSGTGERAMDGVLGDQELVRVEVCDRLRALRELAHQAGDCFISTEQLIDRRFRGAS</sequence>
<keyword evidence="2" id="KW-1185">Reference proteome</keyword>
<dbReference type="EMBL" id="CP144913">
    <property type="protein sequence ID" value="WXB77561.1"/>
    <property type="molecule type" value="Genomic_DNA"/>
</dbReference>